<proteinExistence type="predicted"/>
<dbReference type="InterPro" id="IPR011330">
    <property type="entry name" value="Glyco_hydro/deAcase_b/a-brl"/>
</dbReference>
<keyword evidence="4" id="KW-1185">Reference proteome</keyword>
<comment type="caution">
    <text evidence="3">The sequence shown here is derived from an EMBL/GenBank/DDBJ whole genome shotgun (WGS) entry which is preliminary data.</text>
</comment>
<feature type="domain" description="NodB homology" evidence="2">
    <location>
        <begin position="80"/>
        <end position="259"/>
    </location>
</feature>
<dbReference type="RefSeq" id="WP_078980290.1">
    <property type="nucleotide sequence ID" value="NZ_MWQN01000002.1"/>
</dbReference>
<dbReference type="AlphaFoldDB" id="A0A1T3NQ94"/>
<evidence type="ECO:0000313" key="4">
    <source>
        <dbReference type="Proteomes" id="UP000190037"/>
    </source>
</evidence>
<dbReference type="PROSITE" id="PS51257">
    <property type="entry name" value="PROKAR_LIPOPROTEIN"/>
    <property type="match status" value="1"/>
</dbReference>
<dbReference type="GO" id="GO:0005975">
    <property type="term" value="P:carbohydrate metabolic process"/>
    <property type="evidence" value="ECO:0007669"/>
    <property type="project" value="InterPro"/>
</dbReference>
<organism evidence="3 4">
    <name type="scientific">Embleya scabrispora</name>
    <dbReference type="NCBI Taxonomy" id="159449"/>
    <lineage>
        <taxon>Bacteria</taxon>
        <taxon>Bacillati</taxon>
        <taxon>Actinomycetota</taxon>
        <taxon>Actinomycetes</taxon>
        <taxon>Kitasatosporales</taxon>
        <taxon>Streptomycetaceae</taxon>
        <taxon>Embleya</taxon>
    </lineage>
</organism>
<dbReference type="PROSITE" id="PS51318">
    <property type="entry name" value="TAT"/>
    <property type="match status" value="1"/>
</dbReference>
<feature type="region of interest" description="Disordered" evidence="1">
    <location>
        <begin position="24"/>
        <end position="61"/>
    </location>
</feature>
<dbReference type="CDD" id="cd10917">
    <property type="entry name" value="CE4_NodB_like_6s_7s"/>
    <property type="match status" value="1"/>
</dbReference>
<dbReference type="EMBL" id="MWQN01000002">
    <property type="protein sequence ID" value="OPC79083.1"/>
    <property type="molecule type" value="Genomic_DNA"/>
</dbReference>
<dbReference type="PROSITE" id="PS51677">
    <property type="entry name" value="NODB"/>
    <property type="match status" value="1"/>
</dbReference>
<dbReference type="Pfam" id="PF01522">
    <property type="entry name" value="Polysacc_deac_1"/>
    <property type="match status" value="1"/>
</dbReference>
<feature type="compositionally biased region" description="Low complexity" evidence="1">
    <location>
        <begin position="33"/>
        <end position="57"/>
    </location>
</feature>
<dbReference type="PANTHER" id="PTHR10587">
    <property type="entry name" value="GLYCOSYL TRANSFERASE-RELATED"/>
    <property type="match status" value="1"/>
</dbReference>
<dbReference type="InterPro" id="IPR050248">
    <property type="entry name" value="Polysacc_deacetylase_ArnD"/>
</dbReference>
<dbReference type="OrthoDB" id="9763050at2"/>
<evidence type="ECO:0000313" key="3">
    <source>
        <dbReference type="EMBL" id="OPC79083.1"/>
    </source>
</evidence>
<dbReference type="InterPro" id="IPR002509">
    <property type="entry name" value="NODB_dom"/>
</dbReference>
<reference evidence="3 4" key="1">
    <citation type="submission" date="2017-03" db="EMBL/GenBank/DDBJ databases">
        <title>Draft genome sequence of Streptomyces scabrisporus NF3, endophyte isolated from Amphipterygium adstringens.</title>
        <authorList>
            <person name="Vazquez M."/>
            <person name="Ceapa C.D."/>
            <person name="Rodriguez Luna D."/>
            <person name="Sanchez Esquivel S."/>
        </authorList>
    </citation>
    <scope>NUCLEOTIDE SEQUENCE [LARGE SCALE GENOMIC DNA]</scope>
    <source>
        <strain evidence="3 4">NF3</strain>
    </source>
</reference>
<sequence>MPLDRRSVLRRLAGAAVLGAAVSGCGDDSHPSAARTPAAVPGGTTTPTGPSGPTAGAIAEPPPLPAGLPFHVASGPADRPGVALTFHGQGSAESADSLLGLLEAAGARGTVLAVGSWLDEQPRMAGRVLAGGHELGNHTMNHGDISAMSAERAYAEITDCADRLRRLTGSIGRWFRPSRAEDCTPVVTAQARRAGYAHCLGYNLDSLDFTDPGPTAVTRTVLDGVRPGSVVSLHFGHPGTVAAMPAILDGLRTRGLRAVTMSELVT</sequence>
<dbReference type="Proteomes" id="UP000190037">
    <property type="component" value="Unassembled WGS sequence"/>
</dbReference>
<name>A0A1T3NQ94_9ACTN</name>
<dbReference type="GO" id="GO:0016810">
    <property type="term" value="F:hydrolase activity, acting on carbon-nitrogen (but not peptide) bonds"/>
    <property type="evidence" value="ECO:0007669"/>
    <property type="project" value="InterPro"/>
</dbReference>
<dbReference type="InterPro" id="IPR006311">
    <property type="entry name" value="TAT_signal"/>
</dbReference>
<dbReference type="SUPFAM" id="SSF88713">
    <property type="entry name" value="Glycoside hydrolase/deacetylase"/>
    <property type="match status" value="1"/>
</dbReference>
<protein>
    <submittedName>
        <fullName evidence="3">Polysaccharide deacetylase</fullName>
    </submittedName>
</protein>
<dbReference type="Gene3D" id="3.20.20.370">
    <property type="entry name" value="Glycoside hydrolase/deacetylase"/>
    <property type="match status" value="1"/>
</dbReference>
<dbReference type="STRING" id="159449.B4N89_33850"/>
<gene>
    <name evidence="3" type="ORF">B4N89_33850</name>
</gene>
<evidence type="ECO:0000259" key="2">
    <source>
        <dbReference type="PROSITE" id="PS51677"/>
    </source>
</evidence>
<evidence type="ECO:0000256" key="1">
    <source>
        <dbReference type="SAM" id="MobiDB-lite"/>
    </source>
</evidence>
<accession>A0A1T3NQ94</accession>